<reference evidence="6 7" key="1">
    <citation type="submission" date="2014-02" db="EMBL/GenBank/DDBJ databases">
        <title>The small core and large imbalanced accessory genome model reveals a collaborative survival strategy of Sorangium cellulosum strains in nature.</title>
        <authorList>
            <person name="Han K."/>
            <person name="Peng R."/>
            <person name="Blom J."/>
            <person name="Li Y.-Z."/>
        </authorList>
    </citation>
    <scope>NUCLEOTIDE SEQUENCE [LARGE SCALE GENOMIC DNA]</scope>
    <source>
        <strain evidence="6 7">So0007-03</strain>
    </source>
</reference>
<dbReference type="Pfam" id="PF00550">
    <property type="entry name" value="PP-binding"/>
    <property type="match status" value="1"/>
</dbReference>
<dbReference type="FunFam" id="1.10.1200.10:FF:000005">
    <property type="entry name" value="Nonribosomal peptide synthetase 1"/>
    <property type="match status" value="1"/>
</dbReference>
<dbReference type="InterPro" id="IPR009081">
    <property type="entry name" value="PP-bd_ACP"/>
</dbReference>
<evidence type="ECO:0000256" key="1">
    <source>
        <dbReference type="ARBA" id="ARBA00001957"/>
    </source>
</evidence>
<evidence type="ECO:0000256" key="2">
    <source>
        <dbReference type="ARBA" id="ARBA00006432"/>
    </source>
</evidence>
<dbReference type="InterPro" id="IPR000873">
    <property type="entry name" value="AMP-dep_synth/lig_dom"/>
</dbReference>
<dbReference type="Pfam" id="PF00501">
    <property type="entry name" value="AMP-binding"/>
    <property type="match status" value="1"/>
</dbReference>
<dbReference type="InterPro" id="IPR036736">
    <property type="entry name" value="ACP-like_sf"/>
</dbReference>
<dbReference type="SUPFAM" id="SSF56801">
    <property type="entry name" value="Acetyl-CoA synthetase-like"/>
    <property type="match status" value="1"/>
</dbReference>
<evidence type="ECO:0000259" key="5">
    <source>
        <dbReference type="PROSITE" id="PS50075"/>
    </source>
</evidence>
<dbReference type="InterPro" id="IPR025110">
    <property type="entry name" value="AMP-bd_C"/>
</dbReference>
<protein>
    <recommendedName>
        <fullName evidence="5">Carrier domain-containing protein</fullName>
    </recommendedName>
</protein>
<evidence type="ECO:0000313" key="6">
    <source>
        <dbReference type="EMBL" id="KYG05998.1"/>
    </source>
</evidence>
<comment type="caution">
    <text evidence="6">The sequence shown here is derived from an EMBL/GenBank/DDBJ whole genome shotgun (WGS) entry which is preliminary data.</text>
</comment>
<dbReference type="FunFam" id="3.30.300.30:FF:000010">
    <property type="entry name" value="Enterobactin synthetase component F"/>
    <property type="match status" value="1"/>
</dbReference>
<dbReference type="NCBIfam" id="TIGR01720">
    <property type="entry name" value="NRPS-para261"/>
    <property type="match status" value="1"/>
</dbReference>
<dbReference type="PANTHER" id="PTHR45398:SF1">
    <property type="entry name" value="ENZYME, PUTATIVE (JCVI)-RELATED"/>
    <property type="match status" value="1"/>
</dbReference>
<comment type="cofactor">
    <cofactor evidence="1">
        <name>pantetheine 4'-phosphate</name>
        <dbReference type="ChEBI" id="CHEBI:47942"/>
    </cofactor>
</comment>
<dbReference type="FunFam" id="3.40.50.12780:FF:000012">
    <property type="entry name" value="Non-ribosomal peptide synthetase"/>
    <property type="match status" value="1"/>
</dbReference>
<dbReference type="CDD" id="cd05930">
    <property type="entry name" value="A_NRPS"/>
    <property type="match status" value="1"/>
</dbReference>
<dbReference type="Gene3D" id="3.30.300.30">
    <property type="match status" value="1"/>
</dbReference>
<dbReference type="InterPro" id="IPR020845">
    <property type="entry name" value="AMP-binding_CS"/>
</dbReference>
<comment type="similarity">
    <text evidence="2">Belongs to the ATP-dependent AMP-binding enzyme family.</text>
</comment>
<gene>
    <name evidence="6" type="ORF">BE21_37345</name>
</gene>
<dbReference type="Gene3D" id="3.30.559.30">
    <property type="entry name" value="Nonribosomal peptide synthetase, condensation domain"/>
    <property type="match status" value="3"/>
</dbReference>
<evidence type="ECO:0000256" key="4">
    <source>
        <dbReference type="ARBA" id="ARBA00022553"/>
    </source>
</evidence>
<evidence type="ECO:0000256" key="3">
    <source>
        <dbReference type="ARBA" id="ARBA00022450"/>
    </source>
</evidence>
<dbReference type="GO" id="GO:0043041">
    <property type="term" value="P:amino acid activation for nonribosomal peptide biosynthetic process"/>
    <property type="evidence" value="ECO:0007669"/>
    <property type="project" value="UniProtKB-ARBA"/>
</dbReference>
<dbReference type="Pfam" id="PF00668">
    <property type="entry name" value="Condensation"/>
    <property type="match status" value="3"/>
</dbReference>
<name>A0A150TNG8_SORCE</name>
<dbReference type="EMBL" id="JEME01001818">
    <property type="protein sequence ID" value="KYG05998.1"/>
    <property type="molecule type" value="Genomic_DNA"/>
</dbReference>
<dbReference type="SUPFAM" id="SSF52777">
    <property type="entry name" value="CoA-dependent acyltransferases"/>
    <property type="match status" value="5"/>
</dbReference>
<dbReference type="Gene3D" id="2.30.38.10">
    <property type="entry name" value="Luciferase, Domain 3"/>
    <property type="match status" value="1"/>
</dbReference>
<keyword evidence="3" id="KW-0596">Phosphopantetheine</keyword>
<dbReference type="CDD" id="cd19534">
    <property type="entry name" value="E_NRPS"/>
    <property type="match status" value="1"/>
</dbReference>
<dbReference type="PROSITE" id="PS00455">
    <property type="entry name" value="AMP_BINDING"/>
    <property type="match status" value="1"/>
</dbReference>
<proteinExistence type="inferred from homology"/>
<dbReference type="InterPro" id="IPR023213">
    <property type="entry name" value="CAT-like_dom_sf"/>
</dbReference>
<dbReference type="GO" id="GO:0044550">
    <property type="term" value="P:secondary metabolite biosynthetic process"/>
    <property type="evidence" value="ECO:0007669"/>
    <property type="project" value="UniProtKB-ARBA"/>
</dbReference>
<sequence length="1546" mass="169443">MESATAKFDLTLSLQETEAGVQGHLEYATDLFDAATVARMSGHLRTLLEGIVADPHRRLGALPLLTPEERHELLCVWNRTDVEYPKGRCIHELFEAQVEAAPEAVAVVFEGQQVSYQELNRRADRLAHHLRSLGVGPGVLVGLCIERSIEMVLGMLGILKAGGAYVPLDPAYPKARLAFMMVDAAAPVLITRQALLSRLPAQAPSVLLLDALEADRVDGAADHNSNPVATTGPEHPAYVIYTSGSTGQPKGVVVTHASLCNLASWHRRRFEVTAEDRIAQLASFSFDSSVSEVWPCLAAGAHLHIVPDEVRSEPERLARWLCDEEIGIAFAPTPLGELLLEQPWPSRTKLRALRVGGAPLKRRPSPESPFEVINEYGPTEGTVVATTHRVASDEAGVIPIGRPIANVRVYVLNDALQPQPIGVPGELYLGGLGLSRGYLSRPELSAERFIERPFEEEPGARLYRTGDWCRFKADGVLEYVGRMDQQVKVRGFRIELGEIEAVLGQHPAVQQAVVMAREDTPSDRRLVAYVVAREGTSQLASELRDHLGERLPEHMVPSAFVPLAALPLSPNGKIDERALPAPGGARPEQKNAFVAPSTPAEQVLAGAFGQVLDLSRVSVHDNFFSLGGDSILAIQVVSKARQAGLYVSVRQLFQHQTIAELSAVATLAPSSLAEQGAVAGPVVLTPIQRWFFEQAWPEPHHFNQTILLEVRQALDPVLLERALQHLVSHHDALRMRFVREGEGICQAHAGLAGSVELTTVDLSTVPAEQQARAVEATSAGVQTRLRLDEGPLLSGALMDLGPGRPGRLAIAIHHLVVDGVSWRILLEDLETAYVQLAHGEPARMPLKTTSFQRWAERIAAHALSGPVREELPFWLATPAARPLPVDIEGGEDTVASAATVVVALEADETRALLQDVPEVYRTQINDVLLTALGQAFAPWTREHVLRFDLEGHGREELFPDLVLSRTVGWFTALFPVALSLPPASPAEALKAVKEQLRRIPQHGIGYGLLRYLHPDPAIAAELAAQAPSEVSFNYLGQLDAGVSASSLFGWAEEPSGPAQSPRARRTYRLEIKAWVAGGRLEVGWTYSENLYRRPTIERLAERFLAALRALLSHCLSPEAGGRTPSDYPLARLSQAAVDALAGRGRDVEDIYPLSPLQQGLLYHTLRDPASGVYVEQLTFRIASGLDVEALRASWQQVLERHPILRTSFAWEGLDEPVQVVRTGVTLPWAEHDLRGMSSSDLETWLENFLAEDRDRGFDLARAPLMRCALLRRTDEAYQLVLSHHHLLLDGWSMPLLFGELFAYYEAACRREAIRLPSPRPYRDYIAWLGQQDLGRAEAFWRKALAGFDEPTPLPAGRRNGAAAPALSQAVERRLSAAVTEALDQVARAGALTLSTLVEGAWAILLSRYCDRDDVVFGATVSGRSAGPERVDAMVGLFINTLPRRVRLSQDAPLGAWLKQLQEQQAEQLSYDYSPLASVQGWSEIPRGQALFQTLLVVENYPVDAAIEQAEHWLPVEDVRVLEQTNYPLTVVVAPGPELVLRLLYAA</sequence>
<dbReference type="InterPro" id="IPR001242">
    <property type="entry name" value="Condensation_dom"/>
</dbReference>
<dbReference type="PANTHER" id="PTHR45398">
    <property type="match status" value="1"/>
</dbReference>
<dbReference type="Gene3D" id="3.30.559.10">
    <property type="entry name" value="Chloramphenicol acetyltransferase-like domain"/>
    <property type="match status" value="2"/>
</dbReference>
<dbReference type="InterPro" id="IPR006162">
    <property type="entry name" value="Ppantetheine_attach_site"/>
</dbReference>
<dbReference type="NCBIfam" id="TIGR01733">
    <property type="entry name" value="AA-adenyl-dom"/>
    <property type="match status" value="1"/>
</dbReference>
<dbReference type="Proteomes" id="UP000075502">
    <property type="component" value="Unassembled WGS sequence"/>
</dbReference>
<dbReference type="GO" id="GO:0003824">
    <property type="term" value="F:catalytic activity"/>
    <property type="evidence" value="ECO:0007669"/>
    <property type="project" value="InterPro"/>
</dbReference>
<dbReference type="FunFam" id="3.40.50.980:FF:000001">
    <property type="entry name" value="Non-ribosomal peptide synthetase"/>
    <property type="match status" value="1"/>
</dbReference>
<dbReference type="CDD" id="cd19543">
    <property type="entry name" value="DCL_NRPS"/>
    <property type="match status" value="1"/>
</dbReference>
<dbReference type="Gene3D" id="1.10.1200.10">
    <property type="entry name" value="ACP-like"/>
    <property type="match status" value="1"/>
</dbReference>
<feature type="domain" description="Carrier" evidence="5">
    <location>
        <begin position="595"/>
        <end position="669"/>
    </location>
</feature>
<dbReference type="InterPro" id="IPR010060">
    <property type="entry name" value="NRPS_synth"/>
</dbReference>
<dbReference type="InterPro" id="IPR010071">
    <property type="entry name" value="AA_adenyl_dom"/>
</dbReference>
<dbReference type="Gene3D" id="3.40.50.980">
    <property type="match status" value="2"/>
</dbReference>
<dbReference type="FunFam" id="2.30.38.10:FF:000001">
    <property type="entry name" value="Non-ribosomal peptide synthetase PvdI"/>
    <property type="match status" value="1"/>
</dbReference>
<dbReference type="SUPFAM" id="SSF47336">
    <property type="entry name" value="ACP-like"/>
    <property type="match status" value="1"/>
</dbReference>
<dbReference type="InterPro" id="IPR045851">
    <property type="entry name" value="AMP-bd_C_sf"/>
</dbReference>
<dbReference type="PROSITE" id="PS50075">
    <property type="entry name" value="CARRIER"/>
    <property type="match status" value="1"/>
</dbReference>
<dbReference type="Pfam" id="PF13193">
    <property type="entry name" value="AMP-binding_C"/>
    <property type="match status" value="1"/>
</dbReference>
<dbReference type="PROSITE" id="PS00012">
    <property type="entry name" value="PHOSPHOPANTETHEINE"/>
    <property type="match status" value="1"/>
</dbReference>
<organism evidence="6 7">
    <name type="scientific">Sorangium cellulosum</name>
    <name type="common">Polyangium cellulosum</name>
    <dbReference type="NCBI Taxonomy" id="56"/>
    <lineage>
        <taxon>Bacteria</taxon>
        <taxon>Pseudomonadati</taxon>
        <taxon>Myxococcota</taxon>
        <taxon>Polyangia</taxon>
        <taxon>Polyangiales</taxon>
        <taxon>Polyangiaceae</taxon>
        <taxon>Sorangium</taxon>
    </lineage>
</organism>
<accession>A0A150TNG8</accession>
<evidence type="ECO:0000313" key="7">
    <source>
        <dbReference type="Proteomes" id="UP000075502"/>
    </source>
</evidence>
<feature type="non-terminal residue" evidence="6">
    <location>
        <position position="1546"/>
    </location>
</feature>
<keyword evidence="4" id="KW-0597">Phosphoprotein</keyword>